<evidence type="ECO:0000313" key="1">
    <source>
        <dbReference type="EMBL" id="MDR7300876.1"/>
    </source>
</evidence>
<keyword evidence="2" id="KW-1185">Reference proteome</keyword>
<reference evidence="1" key="1">
    <citation type="submission" date="2023-07" db="EMBL/GenBank/DDBJ databases">
        <title>Sequencing the genomes of 1000 actinobacteria strains.</title>
        <authorList>
            <person name="Klenk H.-P."/>
        </authorList>
    </citation>
    <scope>NUCLEOTIDE SEQUENCE</scope>
    <source>
        <strain evidence="1">DSM 45977</strain>
    </source>
</reference>
<accession>A0AAE3Z9M6</accession>
<sequence length="32" mass="3801">MTEEFGWRYSEQRIVPEGWALDFVRISAARTV</sequence>
<organism evidence="1 2">
    <name type="scientific">Haloactinomyces albus</name>
    <dbReference type="NCBI Taxonomy" id="1352928"/>
    <lineage>
        <taxon>Bacteria</taxon>
        <taxon>Bacillati</taxon>
        <taxon>Actinomycetota</taxon>
        <taxon>Actinomycetes</taxon>
        <taxon>Actinopolysporales</taxon>
        <taxon>Actinopolysporaceae</taxon>
        <taxon>Haloactinomyces</taxon>
    </lineage>
</organism>
<evidence type="ECO:0000313" key="2">
    <source>
        <dbReference type="Proteomes" id="UP001180845"/>
    </source>
</evidence>
<proteinExistence type="predicted"/>
<protein>
    <submittedName>
        <fullName evidence="1">Uncharacterized protein</fullName>
    </submittedName>
</protein>
<dbReference type="Proteomes" id="UP001180845">
    <property type="component" value="Unassembled WGS sequence"/>
</dbReference>
<name>A0AAE3Z9M6_9ACTN</name>
<dbReference type="EMBL" id="JAVDXW010000001">
    <property type="protein sequence ID" value="MDR7300876.1"/>
    <property type="molecule type" value="Genomic_DNA"/>
</dbReference>
<gene>
    <name evidence="1" type="ORF">JOF55_001057</name>
</gene>
<dbReference type="AlphaFoldDB" id="A0AAE3Z9M6"/>
<comment type="caution">
    <text evidence="1">The sequence shown here is derived from an EMBL/GenBank/DDBJ whole genome shotgun (WGS) entry which is preliminary data.</text>
</comment>